<dbReference type="AlphaFoldDB" id="X1A960"/>
<comment type="caution">
    <text evidence="2">The sequence shown here is derived from an EMBL/GenBank/DDBJ whole genome shotgun (WGS) entry which is preliminary data.</text>
</comment>
<dbReference type="EMBL" id="BART01000173">
    <property type="protein sequence ID" value="GAG66592.1"/>
    <property type="molecule type" value="Genomic_DNA"/>
</dbReference>
<feature type="domain" description="Polymerase beta nucleotidyltransferase" evidence="1">
    <location>
        <begin position="46"/>
        <end position="140"/>
    </location>
</feature>
<feature type="non-terminal residue" evidence="2">
    <location>
        <position position="149"/>
    </location>
</feature>
<dbReference type="PANTHER" id="PTHR43852:SF3">
    <property type="entry name" value="NUCLEOTIDYLTRANSFERASE"/>
    <property type="match status" value="1"/>
</dbReference>
<dbReference type="SUPFAM" id="SSF81301">
    <property type="entry name" value="Nucleotidyltransferase"/>
    <property type="match status" value="1"/>
</dbReference>
<dbReference type="PANTHER" id="PTHR43852">
    <property type="entry name" value="NUCLEOTIDYLTRANSFERASE"/>
    <property type="match status" value="1"/>
</dbReference>
<protein>
    <recommendedName>
        <fullName evidence="1">Polymerase beta nucleotidyltransferase domain-containing protein</fullName>
    </recommendedName>
</protein>
<reference evidence="2" key="1">
    <citation type="journal article" date="2014" name="Front. Microbiol.">
        <title>High frequency of phylogenetically diverse reductive dehalogenase-homologous genes in deep subseafloor sedimentary metagenomes.</title>
        <authorList>
            <person name="Kawai M."/>
            <person name="Futagami T."/>
            <person name="Toyoda A."/>
            <person name="Takaki Y."/>
            <person name="Nishi S."/>
            <person name="Hori S."/>
            <person name="Arai W."/>
            <person name="Tsubouchi T."/>
            <person name="Morono Y."/>
            <person name="Uchiyama I."/>
            <person name="Ito T."/>
            <person name="Fujiyama A."/>
            <person name="Inagaki F."/>
            <person name="Takami H."/>
        </authorList>
    </citation>
    <scope>NUCLEOTIDE SEQUENCE</scope>
    <source>
        <strain evidence="2">Expedition CK06-06</strain>
    </source>
</reference>
<sequence>MNGKEILDMAVEQKKGLIYSEAKETITVEKIKKISKEKKAELFSIIRIYFKNSPEVIASFIFGSYSTDNATILSDLDIGILLKTDTGKDKYSELLLDISSDLVRLLKMDNIDLVILNRANPILKYEVATKGTAIFEREKEILDNFKIKS</sequence>
<dbReference type="InterPro" id="IPR043519">
    <property type="entry name" value="NT_sf"/>
</dbReference>
<name>X1A960_9ZZZZ</name>
<proteinExistence type="predicted"/>
<dbReference type="InterPro" id="IPR052930">
    <property type="entry name" value="TA_antitoxin_MntA"/>
</dbReference>
<evidence type="ECO:0000259" key="1">
    <source>
        <dbReference type="Pfam" id="PF18765"/>
    </source>
</evidence>
<dbReference type="CDD" id="cd05403">
    <property type="entry name" value="NT_KNTase_like"/>
    <property type="match status" value="1"/>
</dbReference>
<dbReference type="Gene3D" id="3.30.460.10">
    <property type="entry name" value="Beta Polymerase, domain 2"/>
    <property type="match status" value="1"/>
</dbReference>
<accession>X1A960</accession>
<gene>
    <name evidence="2" type="ORF">S01H4_01043</name>
</gene>
<dbReference type="NCBIfam" id="NF047752">
    <property type="entry name" value="MntA_antitoxin"/>
    <property type="match status" value="1"/>
</dbReference>
<evidence type="ECO:0000313" key="2">
    <source>
        <dbReference type="EMBL" id="GAG66592.1"/>
    </source>
</evidence>
<dbReference type="Pfam" id="PF18765">
    <property type="entry name" value="Polbeta"/>
    <property type="match status" value="1"/>
</dbReference>
<dbReference type="InterPro" id="IPR041633">
    <property type="entry name" value="Polbeta"/>
</dbReference>
<organism evidence="2">
    <name type="scientific">marine sediment metagenome</name>
    <dbReference type="NCBI Taxonomy" id="412755"/>
    <lineage>
        <taxon>unclassified sequences</taxon>
        <taxon>metagenomes</taxon>
        <taxon>ecological metagenomes</taxon>
    </lineage>
</organism>